<dbReference type="GO" id="GO:0050549">
    <property type="term" value="F:cyclohexyl-isocyanide hydratase activity"/>
    <property type="evidence" value="ECO:0007669"/>
    <property type="project" value="UniProtKB-EC"/>
</dbReference>
<gene>
    <name evidence="2" type="primary">inhA</name>
    <name evidence="2" type="ORF">DSM104635_02609</name>
</gene>
<dbReference type="KEGG" id="tsv:DSM104635_02609"/>
<evidence type="ECO:0000313" key="3">
    <source>
        <dbReference type="Proteomes" id="UP000431269"/>
    </source>
</evidence>
<dbReference type="InterPro" id="IPR052158">
    <property type="entry name" value="INH-QAR"/>
</dbReference>
<dbReference type="EMBL" id="CP047045">
    <property type="protein sequence ID" value="QGZ95758.1"/>
    <property type="molecule type" value="Genomic_DNA"/>
</dbReference>
<dbReference type="GO" id="GO:0006355">
    <property type="term" value="P:regulation of DNA-templated transcription"/>
    <property type="evidence" value="ECO:0007669"/>
    <property type="project" value="TreeGrafter"/>
</dbReference>
<dbReference type="Pfam" id="PF01965">
    <property type="entry name" value="DJ-1_PfpI"/>
    <property type="match status" value="1"/>
</dbReference>
<dbReference type="AlphaFoldDB" id="A0A6I6MQR3"/>
<keyword evidence="3" id="KW-1185">Reference proteome</keyword>
<dbReference type="Gene3D" id="3.40.50.880">
    <property type="match status" value="1"/>
</dbReference>
<dbReference type="Proteomes" id="UP000431269">
    <property type="component" value="Chromosome"/>
</dbReference>
<organism evidence="2 3">
    <name type="scientific">Terricaulis silvestris</name>
    <dbReference type="NCBI Taxonomy" id="2686094"/>
    <lineage>
        <taxon>Bacteria</taxon>
        <taxon>Pseudomonadati</taxon>
        <taxon>Pseudomonadota</taxon>
        <taxon>Alphaproteobacteria</taxon>
        <taxon>Caulobacterales</taxon>
        <taxon>Caulobacteraceae</taxon>
        <taxon>Terricaulis</taxon>
    </lineage>
</organism>
<dbReference type="RefSeq" id="WP_158766594.1">
    <property type="nucleotide sequence ID" value="NZ_CP047045.1"/>
</dbReference>
<evidence type="ECO:0000313" key="2">
    <source>
        <dbReference type="EMBL" id="QGZ95758.1"/>
    </source>
</evidence>
<sequence>MPKPFRIVFILYPRITQLDFTGPYEVLARVPGAETIIASKDGGTLPTELGLTFTNLAKLSDIDRADLIMIPGGPGQTDAMLDPDFMAQVKRLGESAQYITSVCTGSLILGAAGLIKGKRAGSHWAYRELLTNFGAIPDDARVVRDGNVITGGGVTAGIDIALTIVADLAGDDVAKMIQLAIEYAPAPPFNCGRPEVAEEKTVAAVKQVFAGFAEQRRKAIEGLKGAA</sequence>
<protein>
    <submittedName>
        <fullName evidence="2">Isonitrile hydratase</fullName>
        <ecNumber evidence="2">4.2.1.103</ecNumber>
    </submittedName>
</protein>
<proteinExistence type="predicted"/>
<reference evidence="3" key="1">
    <citation type="submission" date="2019-12" db="EMBL/GenBank/DDBJ databases">
        <title>Complete genome of Terracaulis silvestris 0127_4.</title>
        <authorList>
            <person name="Vieira S."/>
            <person name="Riedel T."/>
            <person name="Sproer C."/>
            <person name="Pascual J."/>
            <person name="Boedeker C."/>
            <person name="Overmann J."/>
        </authorList>
    </citation>
    <scope>NUCLEOTIDE SEQUENCE [LARGE SCALE GENOMIC DNA]</scope>
    <source>
        <strain evidence="3">0127_4</strain>
    </source>
</reference>
<dbReference type="SUPFAM" id="SSF52317">
    <property type="entry name" value="Class I glutamine amidotransferase-like"/>
    <property type="match status" value="1"/>
</dbReference>
<dbReference type="InterPro" id="IPR029062">
    <property type="entry name" value="Class_I_gatase-like"/>
</dbReference>
<name>A0A6I6MQR3_9CAUL</name>
<feature type="domain" description="DJ-1/PfpI" evidence="1">
    <location>
        <begin position="6"/>
        <end position="166"/>
    </location>
</feature>
<dbReference type="PANTHER" id="PTHR43130">
    <property type="entry name" value="ARAC-FAMILY TRANSCRIPTIONAL REGULATOR"/>
    <property type="match status" value="1"/>
</dbReference>
<keyword evidence="2" id="KW-0456">Lyase</keyword>
<dbReference type="InterPro" id="IPR002818">
    <property type="entry name" value="DJ-1/PfpI"/>
</dbReference>
<dbReference type="CDD" id="cd03139">
    <property type="entry name" value="GATase1_PfpI_2"/>
    <property type="match status" value="1"/>
</dbReference>
<dbReference type="PANTHER" id="PTHR43130:SF2">
    <property type="entry name" value="DJ-1_PFPI DOMAIN-CONTAINING PROTEIN"/>
    <property type="match status" value="1"/>
</dbReference>
<evidence type="ECO:0000259" key="1">
    <source>
        <dbReference type="Pfam" id="PF01965"/>
    </source>
</evidence>
<dbReference type="EC" id="4.2.1.103" evidence="2"/>
<accession>A0A6I6MQR3</accession>